<protein>
    <submittedName>
        <fullName evidence="1">Uncharacterized protein</fullName>
    </submittedName>
</protein>
<comment type="caution">
    <text evidence="1">The sequence shown here is derived from an EMBL/GenBank/DDBJ whole genome shotgun (WGS) entry which is preliminary data.</text>
</comment>
<proteinExistence type="predicted"/>
<organism evidence="1 2">
    <name type="scientific">Staurois parvus</name>
    <dbReference type="NCBI Taxonomy" id="386267"/>
    <lineage>
        <taxon>Eukaryota</taxon>
        <taxon>Metazoa</taxon>
        <taxon>Chordata</taxon>
        <taxon>Craniata</taxon>
        <taxon>Vertebrata</taxon>
        <taxon>Euteleostomi</taxon>
        <taxon>Amphibia</taxon>
        <taxon>Batrachia</taxon>
        <taxon>Anura</taxon>
        <taxon>Neobatrachia</taxon>
        <taxon>Ranoidea</taxon>
        <taxon>Ranidae</taxon>
        <taxon>Staurois</taxon>
    </lineage>
</organism>
<accession>A0ABN9CIG5</accession>
<keyword evidence="2" id="KW-1185">Reference proteome</keyword>
<sequence length="33" mass="3645">MYQCCLSVPSVTYQCPSVQPISAHYCSLISAHQ</sequence>
<evidence type="ECO:0000313" key="1">
    <source>
        <dbReference type="EMBL" id="CAI9559798.1"/>
    </source>
</evidence>
<dbReference type="EMBL" id="CATNWA010010390">
    <property type="protein sequence ID" value="CAI9559798.1"/>
    <property type="molecule type" value="Genomic_DNA"/>
</dbReference>
<dbReference type="Proteomes" id="UP001162483">
    <property type="component" value="Unassembled WGS sequence"/>
</dbReference>
<gene>
    <name evidence="1" type="ORF">SPARVUS_LOCUS5144929</name>
</gene>
<name>A0ABN9CIG5_9NEOB</name>
<evidence type="ECO:0000313" key="2">
    <source>
        <dbReference type="Proteomes" id="UP001162483"/>
    </source>
</evidence>
<reference evidence="1" key="1">
    <citation type="submission" date="2023-05" db="EMBL/GenBank/DDBJ databases">
        <authorList>
            <person name="Stuckert A."/>
        </authorList>
    </citation>
    <scope>NUCLEOTIDE SEQUENCE</scope>
</reference>